<comment type="caution">
    <text evidence="1">The sequence shown here is derived from an EMBL/GenBank/DDBJ whole genome shotgun (WGS) entry which is preliminary data.</text>
</comment>
<name>A0A9W7BLD6_9STRA</name>
<dbReference type="EMBL" id="BRXX01000133">
    <property type="protein sequence ID" value="GMH92804.1"/>
    <property type="molecule type" value="Genomic_DNA"/>
</dbReference>
<gene>
    <name evidence="1" type="ORF">TrVE_jg10811</name>
</gene>
<dbReference type="AlphaFoldDB" id="A0A9W7BLD6"/>
<dbReference type="Proteomes" id="UP001165160">
    <property type="component" value="Unassembled WGS sequence"/>
</dbReference>
<accession>A0A9W7BLD6</accession>
<sequence>MCWSGDTDCHEVSQAPMCAHSRRIWSSWDKDSWGDWDEASCKALMGSDAVVKTGPVDQWQGVAPQSREIPTATTTEACINANGICDTIGYTDTYGCFAEKPKGGSCWQDIAPIEEEVNESWGTWTRSYYFHEHWMEMTKHNWQPFCKFEKNFKSLIEAKVGCPADSTPQLSEKKEQRCQWDEMCFSKDITKSDCEDWTTMDDARNSYFTGYTWSHWDEDLELCKIGSSAFWDSKISELATFASTCTSFKVGAENWNIKFQRYFEEGRFHTEELCTAGVCDQDPGGWMGLTADECATMESCSNWNCAGCERNWDNSDAWSAPNSVCWAPTAANQTHCEKKFKGTWTNSENTDDDHYCLVKENPSPEECSDTYSQCGKMESEQCRGGTTSGSYDNIVTEHVLYCRPTKWA</sequence>
<protein>
    <submittedName>
        <fullName evidence="1">Uncharacterized protein</fullName>
    </submittedName>
</protein>
<evidence type="ECO:0000313" key="2">
    <source>
        <dbReference type="Proteomes" id="UP001165160"/>
    </source>
</evidence>
<reference evidence="2" key="1">
    <citation type="journal article" date="2023" name="Commun. Biol.">
        <title>Genome analysis of Parmales, the sister group of diatoms, reveals the evolutionary specialization of diatoms from phago-mixotrophs to photoautotrophs.</title>
        <authorList>
            <person name="Ban H."/>
            <person name="Sato S."/>
            <person name="Yoshikawa S."/>
            <person name="Yamada K."/>
            <person name="Nakamura Y."/>
            <person name="Ichinomiya M."/>
            <person name="Sato N."/>
            <person name="Blanc-Mathieu R."/>
            <person name="Endo H."/>
            <person name="Kuwata A."/>
            <person name="Ogata H."/>
        </authorList>
    </citation>
    <scope>NUCLEOTIDE SEQUENCE [LARGE SCALE GENOMIC DNA]</scope>
    <source>
        <strain evidence="2">NIES 3699</strain>
    </source>
</reference>
<keyword evidence="2" id="KW-1185">Reference proteome</keyword>
<proteinExistence type="predicted"/>
<evidence type="ECO:0000313" key="1">
    <source>
        <dbReference type="EMBL" id="GMH92804.1"/>
    </source>
</evidence>
<organism evidence="1 2">
    <name type="scientific">Triparma verrucosa</name>
    <dbReference type="NCBI Taxonomy" id="1606542"/>
    <lineage>
        <taxon>Eukaryota</taxon>
        <taxon>Sar</taxon>
        <taxon>Stramenopiles</taxon>
        <taxon>Ochrophyta</taxon>
        <taxon>Bolidophyceae</taxon>
        <taxon>Parmales</taxon>
        <taxon>Triparmaceae</taxon>
        <taxon>Triparma</taxon>
    </lineage>
</organism>